<dbReference type="Proteomes" id="UP000325957">
    <property type="component" value="Unassembled WGS sequence"/>
</dbReference>
<reference evidence="3 4" key="1">
    <citation type="submission" date="2019-05" db="EMBL/GenBank/DDBJ databases">
        <title>Kocuria coralli sp. nov., a novel actinobacterium isolated from coral reef seawater.</title>
        <authorList>
            <person name="Li J."/>
        </authorList>
    </citation>
    <scope>NUCLEOTIDE SEQUENCE [LARGE SCALE GENOMIC DNA]</scope>
    <source>
        <strain evidence="3 4">SCSIO 13007</strain>
    </source>
</reference>
<evidence type="ECO:0000256" key="1">
    <source>
        <dbReference type="SAM" id="MobiDB-lite"/>
    </source>
</evidence>
<protein>
    <submittedName>
        <fullName evidence="3">Helix-turn-helix domain-containing protein</fullName>
    </submittedName>
</protein>
<evidence type="ECO:0000313" key="4">
    <source>
        <dbReference type="Proteomes" id="UP000325957"/>
    </source>
</evidence>
<accession>A0A5J5KW40</accession>
<gene>
    <name evidence="3" type="ORF">FCK90_13945</name>
</gene>
<organism evidence="3 4">
    <name type="scientific">Kocuria coralli</name>
    <dbReference type="NCBI Taxonomy" id="1461025"/>
    <lineage>
        <taxon>Bacteria</taxon>
        <taxon>Bacillati</taxon>
        <taxon>Actinomycetota</taxon>
        <taxon>Actinomycetes</taxon>
        <taxon>Micrococcales</taxon>
        <taxon>Micrococcaceae</taxon>
        <taxon>Kocuria</taxon>
    </lineage>
</organism>
<sequence>MAGAITHDEASRLRDAVDEALRVAPEITDSARTAFARLVDVLETSDDAVVFPAEATISTSQAAALLGVSRMTVVRLVDRGEMRAETSAVHRRIPVAELARYQAETRTRRRSAMAELAGDVTEDTPADRVIETR</sequence>
<comment type="caution">
    <text evidence="3">The sequence shown here is derived from an EMBL/GenBank/DDBJ whole genome shotgun (WGS) entry which is preliminary data.</text>
</comment>
<dbReference type="OrthoDB" id="26212at2"/>
<evidence type="ECO:0000313" key="3">
    <source>
        <dbReference type="EMBL" id="KAA9393105.1"/>
    </source>
</evidence>
<dbReference type="InterPro" id="IPR041657">
    <property type="entry name" value="HTH_17"/>
</dbReference>
<feature type="domain" description="Helix-turn-helix" evidence="2">
    <location>
        <begin position="58"/>
        <end position="104"/>
    </location>
</feature>
<name>A0A5J5KW40_9MICC</name>
<dbReference type="GO" id="GO:0003677">
    <property type="term" value="F:DNA binding"/>
    <property type="evidence" value="ECO:0007669"/>
    <property type="project" value="InterPro"/>
</dbReference>
<keyword evidence="4" id="KW-1185">Reference proteome</keyword>
<evidence type="ECO:0000259" key="2">
    <source>
        <dbReference type="Pfam" id="PF12728"/>
    </source>
</evidence>
<dbReference type="NCBIfam" id="TIGR01764">
    <property type="entry name" value="excise"/>
    <property type="match status" value="1"/>
</dbReference>
<proteinExistence type="predicted"/>
<dbReference type="Pfam" id="PF12728">
    <property type="entry name" value="HTH_17"/>
    <property type="match status" value="1"/>
</dbReference>
<dbReference type="RefSeq" id="WP_158034920.1">
    <property type="nucleotide sequence ID" value="NZ_ML708631.1"/>
</dbReference>
<dbReference type="InterPro" id="IPR010093">
    <property type="entry name" value="SinI_DNA-bd"/>
</dbReference>
<dbReference type="AlphaFoldDB" id="A0A5J5KW40"/>
<dbReference type="EMBL" id="SZWF01000028">
    <property type="protein sequence ID" value="KAA9393105.1"/>
    <property type="molecule type" value="Genomic_DNA"/>
</dbReference>
<feature type="region of interest" description="Disordered" evidence="1">
    <location>
        <begin position="110"/>
        <end position="133"/>
    </location>
</feature>